<keyword evidence="2" id="KW-0378">Hydrolase</keyword>
<dbReference type="Gene3D" id="2.40.50.140">
    <property type="entry name" value="Nucleic acid-binding proteins"/>
    <property type="match status" value="1"/>
</dbReference>
<keyword evidence="1" id="KW-0547">Nucleotide-binding</keyword>
<dbReference type="GO" id="GO:0004386">
    <property type="term" value="F:helicase activity"/>
    <property type="evidence" value="ECO:0007669"/>
    <property type="project" value="UniProtKB-KW"/>
</dbReference>
<reference evidence="6 7" key="1">
    <citation type="journal article" date="2014" name="PLoS Genet.">
        <title>Phylogenetically driven sequencing of extremely halophilic archaea reveals strategies for static and dynamic osmo-response.</title>
        <authorList>
            <person name="Becker E.A."/>
            <person name="Seitzer P.M."/>
            <person name="Tritt A."/>
            <person name="Larsen D."/>
            <person name="Krusor M."/>
            <person name="Yao A.I."/>
            <person name="Wu D."/>
            <person name="Madern D."/>
            <person name="Eisen J.A."/>
            <person name="Darling A.E."/>
            <person name="Facciotti M.T."/>
        </authorList>
    </citation>
    <scope>NUCLEOTIDE SEQUENCE [LARGE SCALE GENOMIC DNA]</scope>
    <source>
        <strain evidence="6 7">2-9-1</strain>
    </source>
</reference>
<evidence type="ECO:0000256" key="1">
    <source>
        <dbReference type="ARBA" id="ARBA00022741"/>
    </source>
</evidence>
<evidence type="ECO:0000313" key="6">
    <source>
        <dbReference type="EMBL" id="ELZ24898.1"/>
    </source>
</evidence>
<evidence type="ECO:0000259" key="5">
    <source>
        <dbReference type="PROSITE" id="PS51206"/>
    </source>
</evidence>
<organism evidence="6 7">
    <name type="scientific">Halosimplex carlsbadense 2-9-1</name>
    <dbReference type="NCBI Taxonomy" id="797114"/>
    <lineage>
        <taxon>Archaea</taxon>
        <taxon>Methanobacteriati</taxon>
        <taxon>Methanobacteriota</taxon>
        <taxon>Stenosarchaea group</taxon>
        <taxon>Halobacteria</taxon>
        <taxon>Halobacteriales</taxon>
        <taxon>Haloarculaceae</taxon>
        <taxon>Halosimplex</taxon>
    </lineage>
</organism>
<evidence type="ECO:0000313" key="7">
    <source>
        <dbReference type="Proteomes" id="UP000011626"/>
    </source>
</evidence>
<dbReference type="NCBIfam" id="TIGR01613">
    <property type="entry name" value="primase_Cterm"/>
    <property type="match status" value="1"/>
</dbReference>
<dbReference type="SMART" id="SM00885">
    <property type="entry name" value="D5_N"/>
    <property type="match status" value="1"/>
</dbReference>
<feature type="compositionally biased region" description="Basic and acidic residues" evidence="4">
    <location>
        <begin position="66"/>
        <end position="80"/>
    </location>
</feature>
<keyword evidence="3" id="KW-0067">ATP-binding</keyword>
<feature type="region of interest" description="Disordered" evidence="4">
    <location>
        <begin position="51"/>
        <end position="92"/>
    </location>
</feature>
<dbReference type="Pfam" id="PF08707">
    <property type="entry name" value="PriCT_2"/>
    <property type="match status" value="1"/>
</dbReference>
<dbReference type="SUPFAM" id="SSF50249">
    <property type="entry name" value="Nucleic acid-binding proteins"/>
    <property type="match status" value="1"/>
</dbReference>
<dbReference type="InterPro" id="IPR012340">
    <property type="entry name" value="NA-bd_OB-fold"/>
</dbReference>
<dbReference type="EMBL" id="AOIU01000028">
    <property type="protein sequence ID" value="ELZ24898.1"/>
    <property type="molecule type" value="Genomic_DNA"/>
</dbReference>
<gene>
    <name evidence="6" type="ORF">C475_11695</name>
</gene>
<dbReference type="InterPro" id="IPR027417">
    <property type="entry name" value="P-loop_NTPase"/>
</dbReference>
<feature type="compositionally biased region" description="Polar residues" evidence="4">
    <location>
        <begin position="81"/>
        <end position="90"/>
    </location>
</feature>
<dbReference type="GO" id="GO:0005524">
    <property type="term" value="F:ATP binding"/>
    <property type="evidence" value="ECO:0007669"/>
    <property type="project" value="UniProtKB-KW"/>
</dbReference>
<dbReference type="GO" id="GO:0016817">
    <property type="term" value="F:hydrolase activity, acting on acid anhydrides"/>
    <property type="evidence" value="ECO:0007669"/>
    <property type="project" value="InterPro"/>
</dbReference>
<evidence type="ECO:0000256" key="4">
    <source>
        <dbReference type="SAM" id="MobiDB-lite"/>
    </source>
</evidence>
<comment type="caution">
    <text evidence="6">The sequence shown here is derived from an EMBL/GenBank/DDBJ whole genome shotgun (WGS) entry which is preliminary data.</text>
</comment>
<keyword evidence="7" id="KW-1185">Reference proteome</keyword>
<evidence type="ECO:0000256" key="2">
    <source>
        <dbReference type="ARBA" id="ARBA00022801"/>
    </source>
</evidence>
<protein>
    <submittedName>
        <fullName evidence="6">Phage/plasmid primase, P4 family protein</fullName>
    </submittedName>
</protein>
<dbReference type="SUPFAM" id="SSF52540">
    <property type="entry name" value="P-loop containing nucleoside triphosphate hydrolases"/>
    <property type="match status" value="1"/>
</dbReference>
<dbReference type="InterPro" id="IPR014819">
    <property type="entry name" value="PriCT_2"/>
</dbReference>
<name>M0CQI1_9EURY</name>
<proteinExistence type="predicted"/>
<dbReference type="eggNOG" id="arCOG06914">
    <property type="taxonomic scope" value="Archaea"/>
</dbReference>
<evidence type="ECO:0000256" key="3">
    <source>
        <dbReference type="ARBA" id="ARBA00022840"/>
    </source>
</evidence>
<sequence>MIAKNKYVVGAGSQIDDCDKDWHDCSEEGKGHYEVKHDREIAAVSAEELVSALATDPDLEDTEAEDGGREDSGSSDRTNTDTDQSGNPPTVTREYDREEIEEMLSHLPGDQHFDDWTRTGYAVYDWDDGETGKEVFEQWSRDNRKWVEEDSQYQIDYIWENGEQASEDPDDNSNASVGTLVYLAKENGWEPSYHSAQGPQRPSPNNAELVAWDDVVEHYENQGKQSGRLWAAAALEEHTSWMYVVESETLWVYDESKGYFNSWGEEAVESLLVANIGVHYSTKEVSEVVARIEARNQTRREELNAKNRDGPLVCVGDGVVNLETGEKLEHSPEYQFTRGIPHDYDPEAVPERMVRFLRQVTQRDADMWTLLQQLGHGLMPGHPFKAFVVMYGPGDNGKSVIGRVFRRFVGDENAAAVELKDFRDDDFATGDLPGKMINVGDDLSGKKIRDVSMLKRLTGGDTLRANEKHKATFDFQNEAAMFFSGNEPPTFEEKTPALKGRLYPIEMPDRFTEEPDDGNRDADPKLAEKIVTDDEEMSGLLNLAIQGAQSLIENGGAFKMPESPDERMDMYEAASDPIRRFVMDYLEEATSTDKTLKDDVYDVYAAMCREEDERATSQNIFKQEVSQQAVVDVESGRTRQLTDGDNLETCWKYVQFSDDAQQYMSERLTTRYFPEQTDDTDTSDSDESDETVAYNATPLADAAQSLTGYVSITAEVVSVETLGDGENATTKAILKDGSGAMDLVTWDDSVADRLKEVEGETVAIENVEVGEHDGTRQLQPKDGLTEIRTIQQGVGHTEGPGPDDESQGQLTATADGGEIEDVKHQILEALRTKFEGQAVGVPQLVPEAGADPTTVKDRLETLAESGRVRDTGDGYTLNT</sequence>
<accession>M0CQI1</accession>
<dbReference type="Proteomes" id="UP000011626">
    <property type="component" value="Unassembled WGS sequence"/>
</dbReference>
<dbReference type="PANTHER" id="PTHR35372:SF2">
    <property type="entry name" value="SF3 HELICASE DOMAIN-CONTAINING PROTEIN"/>
    <property type="match status" value="1"/>
</dbReference>
<feature type="region of interest" description="Disordered" evidence="4">
    <location>
        <begin position="793"/>
        <end position="818"/>
    </location>
</feature>
<dbReference type="Gene3D" id="3.40.50.300">
    <property type="entry name" value="P-loop containing nucleotide triphosphate hydrolases"/>
    <property type="match status" value="1"/>
</dbReference>
<dbReference type="Pfam" id="PF08706">
    <property type="entry name" value="D5_N"/>
    <property type="match status" value="1"/>
</dbReference>
<feature type="domain" description="SF3 helicase" evidence="5">
    <location>
        <begin position="366"/>
        <end position="520"/>
    </location>
</feature>
<dbReference type="AlphaFoldDB" id="M0CQI1"/>
<dbReference type="InterPro" id="IPR014015">
    <property type="entry name" value="Helicase_SF3_DNA-vir"/>
</dbReference>
<dbReference type="PANTHER" id="PTHR35372">
    <property type="entry name" value="ATP BINDING PROTEIN-RELATED"/>
    <property type="match status" value="1"/>
</dbReference>
<dbReference type="PROSITE" id="PS51206">
    <property type="entry name" value="SF3_HELICASE_1"/>
    <property type="match status" value="1"/>
</dbReference>
<dbReference type="InterPro" id="IPR045455">
    <property type="entry name" value="NrS-1_pol-like_helicase"/>
</dbReference>
<dbReference type="InterPro" id="IPR006500">
    <property type="entry name" value="Helicase_put_C_phage/plasmid"/>
</dbReference>
<dbReference type="InterPro" id="IPR051620">
    <property type="entry name" value="ORF904-like_C"/>
</dbReference>
<dbReference type="Pfam" id="PF19263">
    <property type="entry name" value="DUF5906"/>
    <property type="match status" value="1"/>
</dbReference>
<dbReference type="InterPro" id="IPR014818">
    <property type="entry name" value="Phage/plasmid_primase_P4_C"/>
</dbReference>